<dbReference type="InterPro" id="IPR035899">
    <property type="entry name" value="DBL_dom_sf"/>
</dbReference>
<dbReference type="InterPro" id="IPR000219">
    <property type="entry name" value="DH_dom"/>
</dbReference>
<dbReference type="InterPro" id="IPR001180">
    <property type="entry name" value="CNH_dom"/>
</dbReference>
<dbReference type="CDD" id="cd00160">
    <property type="entry name" value="RhoGEF"/>
    <property type="match status" value="1"/>
</dbReference>
<dbReference type="SMART" id="SM00233">
    <property type="entry name" value="PH"/>
    <property type="match status" value="1"/>
</dbReference>
<feature type="region of interest" description="Disordered" evidence="2">
    <location>
        <begin position="258"/>
        <end position="301"/>
    </location>
</feature>
<dbReference type="SUPFAM" id="SSF50729">
    <property type="entry name" value="PH domain-like"/>
    <property type="match status" value="1"/>
</dbReference>
<feature type="compositionally biased region" description="Low complexity" evidence="2">
    <location>
        <begin position="1115"/>
        <end position="1126"/>
    </location>
</feature>
<dbReference type="PANTHER" id="PTHR46572">
    <property type="entry name" value="RHO1 GDP-GTP EXCHANGE PROTEIN 1-RELATED"/>
    <property type="match status" value="1"/>
</dbReference>
<feature type="domain" description="PH" evidence="3">
    <location>
        <begin position="603"/>
        <end position="707"/>
    </location>
</feature>
<accession>A0A286U930</accession>
<feature type="compositionally biased region" description="Low complexity" evidence="2">
    <location>
        <begin position="166"/>
        <end position="177"/>
    </location>
</feature>
<dbReference type="PROSITE" id="PS00741">
    <property type="entry name" value="DH_1"/>
    <property type="match status" value="1"/>
</dbReference>
<dbReference type="InParanoid" id="A0A286U930"/>
<evidence type="ECO:0000259" key="5">
    <source>
        <dbReference type="PROSITE" id="PS50219"/>
    </source>
</evidence>
<dbReference type="PANTHER" id="PTHR46572:SF1">
    <property type="entry name" value="RHO1 GUANINE NUCLEOTIDE EXCHANGE FACTOR TUS1"/>
    <property type="match status" value="1"/>
</dbReference>
<name>A0A286U930_9AGAM</name>
<dbReference type="InterPro" id="IPR001849">
    <property type="entry name" value="PH_domain"/>
</dbReference>
<sequence length="1135" mass="127725">MDRATIPFFTDSFGTTKSKGLRDIGEYQITYAAHLPDWVPLSGLWPWRGRPQPRIDTRPLPPLPPSFPSPIISTSQAQTPDWTQYAEAANAHLDAYETQSQQRTTNWNEPVNGTGRYYGYGSDYGNDYSNEYEHDDARTPGAGTAPALRNGRSNSSQRSDTQDYFSNPYSPSSSPLSTNIYHMHEGQSTNGSSQAHYNIGPSVDLTHLDNINSKFSNGDYTPGAPIYRSVSDSSAMMSSYDPNLASFAFPQPDMRRAISQSSEVSNLHRDSSVSSHYSRHSLNDPDEITPEQYQRHSLSDTRLATSLSRHSSYSSYAPSLNQVFQDDDLTELTEELSHMTLESEEGLRRFQAGELNPADEEWHKLVPETAREALGKREVQRQSILFELFKAERDYVADLEAVVDVIISPLHQGNILGDKTEDFVHNVFWNITDVLTFHQKMLASLFSRQRDQHPLIQSVSDIILETAFQFQPAYEEYIKHYPLSEARHRSEMIRNKGYKTFLEGAAKDPRIKKRDLVTFISRPVTRLPRLLLVLDNILEHTDEGHPDLETIPLIKNILSDFLKSTQPGIDAANSKVKFWGVIENLVFKKEEIIDLDVQDAGRSLVYSRELARRQRSADDWHGWNDYFVVLLDHYLLLTREHKRPNVSKYEVASRPIPLEFLRLGQFDQPLNIVERNQRKVTTRRYTLYTNTEAGRRKWLEMFNDAILIHKVRQDANQWFAPSIINDGVFRIRSTLVSQTSSELLTGNILSGDTFVSGGRSYVVVGTEGGVYVCARGDINFRRVLPFGNAIYIVALQEHNKVVVLASGILLSYSMDIMARVSQGTSTTEALDASKEKISGDDTVSIAKAGILRGRTVVVYTVKTFRQTNVITMEASNEPSVSRLRQKKTLSYKPFGSPFYVPRTAYEITLLSKTIAIAGEKGLTINDPKDPSVLSVAPDFADASKDPAVASLKDRCEHSKLLGLVRVSRVESMVIFEDFGCYVNRHGFPSRNAAIVHWECKIARFVERISHVLLFSGGTISGPNVEVEAQFIEVRQKNTGRLVQVIEGDDLRLLNPGIVDPGLQFNSLGNGDSLRVSEKVQQELDVVPLLVTRRGKKNDEHGQSVELLELVKTSAYPSSTPSTSTSYGDVKEYPWA</sequence>
<evidence type="ECO:0000313" key="7">
    <source>
        <dbReference type="Proteomes" id="UP000217199"/>
    </source>
</evidence>
<reference evidence="6 7" key="1">
    <citation type="journal article" date="2017" name="Mol. Ecol.">
        <title>Comparative and population genomic landscape of Phellinus noxius: A hypervariable fungus causing root rot in trees.</title>
        <authorList>
            <person name="Chung C.L."/>
            <person name="Lee T.J."/>
            <person name="Akiba M."/>
            <person name="Lee H.H."/>
            <person name="Kuo T.H."/>
            <person name="Liu D."/>
            <person name="Ke H.M."/>
            <person name="Yokoi T."/>
            <person name="Roa M.B."/>
            <person name="Lu M.J."/>
            <person name="Chang Y.Y."/>
            <person name="Ann P.J."/>
            <person name="Tsai J.N."/>
            <person name="Chen C.Y."/>
            <person name="Tzean S.S."/>
            <person name="Ota Y."/>
            <person name="Hattori T."/>
            <person name="Sahashi N."/>
            <person name="Liou R.F."/>
            <person name="Kikuchi T."/>
            <person name="Tsai I.J."/>
        </authorList>
    </citation>
    <scope>NUCLEOTIDE SEQUENCE [LARGE SCALE GENOMIC DNA]</scope>
    <source>
        <strain evidence="6 7">FFPRI411160</strain>
    </source>
</reference>
<keyword evidence="1" id="KW-0344">Guanine-nucleotide releasing factor</keyword>
<dbReference type="GO" id="GO:0005085">
    <property type="term" value="F:guanyl-nucleotide exchange factor activity"/>
    <property type="evidence" value="ECO:0007669"/>
    <property type="project" value="UniProtKB-KW"/>
</dbReference>
<dbReference type="GO" id="GO:0035556">
    <property type="term" value="P:intracellular signal transduction"/>
    <property type="evidence" value="ECO:0007669"/>
    <property type="project" value="InterPro"/>
</dbReference>
<dbReference type="Proteomes" id="UP000217199">
    <property type="component" value="Unassembled WGS sequence"/>
</dbReference>
<gene>
    <name evidence="6" type="ORF">PNOK_0769000</name>
</gene>
<dbReference type="Gene3D" id="2.30.29.30">
    <property type="entry name" value="Pleckstrin-homology domain (PH domain)/Phosphotyrosine-binding domain (PTB)"/>
    <property type="match status" value="1"/>
</dbReference>
<feature type="compositionally biased region" description="Polar residues" evidence="2">
    <location>
        <begin position="151"/>
        <end position="165"/>
    </location>
</feature>
<organism evidence="6 7">
    <name type="scientific">Pyrrhoderma noxium</name>
    <dbReference type="NCBI Taxonomy" id="2282107"/>
    <lineage>
        <taxon>Eukaryota</taxon>
        <taxon>Fungi</taxon>
        <taxon>Dikarya</taxon>
        <taxon>Basidiomycota</taxon>
        <taxon>Agaricomycotina</taxon>
        <taxon>Agaricomycetes</taxon>
        <taxon>Hymenochaetales</taxon>
        <taxon>Hymenochaetaceae</taxon>
        <taxon>Pyrrhoderma</taxon>
    </lineage>
</organism>
<dbReference type="Pfam" id="PF00780">
    <property type="entry name" value="CNH"/>
    <property type="match status" value="1"/>
</dbReference>
<dbReference type="EMBL" id="NBII01000008">
    <property type="protein sequence ID" value="PAV16070.1"/>
    <property type="molecule type" value="Genomic_DNA"/>
</dbReference>
<keyword evidence="7" id="KW-1185">Reference proteome</keyword>
<dbReference type="OrthoDB" id="2272012at2759"/>
<dbReference type="Pfam" id="PF00621">
    <property type="entry name" value="RhoGEF"/>
    <property type="match status" value="1"/>
</dbReference>
<dbReference type="STRING" id="2282107.A0A286U930"/>
<feature type="region of interest" description="Disordered" evidence="2">
    <location>
        <begin position="1115"/>
        <end position="1135"/>
    </location>
</feature>
<evidence type="ECO:0000259" key="4">
    <source>
        <dbReference type="PROSITE" id="PS50010"/>
    </source>
</evidence>
<feature type="domain" description="CNH" evidence="5">
    <location>
        <begin position="745"/>
        <end position="1060"/>
    </location>
</feature>
<dbReference type="InterPro" id="IPR052233">
    <property type="entry name" value="Rho-type_GEFs"/>
</dbReference>
<dbReference type="PROSITE" id="PS50003">
    <property type="entry name" value="PH_DOMAIN"/>
    <property type="match status" value="1"/>
</dbReference>
<dbReference type="PROSITE" id="PS50010">
    <property type="entry name" value="DH_2"/>
    <property type="match status" value="1"/>
</dbReference>
<evidence type="ECO:0000313" key="6">
    <source>
        <dbReference type="EMBL" id="PAV16070.1"/>
    </source>
</evidence>
<dbReference type="InterPro" id="IPR011993">
    <property type="entry name" value="PH-like_dom_sf"/>
</dbReference>
<evidence type="ECO:0000256" key="2">
    <source>
        <dbReference type="SAM" id="MobiDB-lite"/>
    </source>
</evidence>
<dbReference type="SMART" id="SM00325">
    <property type="entry name" value="RhoGEF"/>
    <property type="match status" value="1"/>
</dbReference>
<evidence type="ECO:0000259" key="3">
    <source>
        <dbReference type="PROSITE" id="PS50003"/>
    </source>
</evidence>
<dbReference type="InterPro" id="IPR001331">
    <property type="entry name" value="GDS_CDC24_CS"/>
</dbReference>
<comment type="caution">
    <text evidence="6">The sequence shown here is derived from an EMBL/GenBank/DDBJ whole genome shotgun (WGS) entry which is preliminary data.</text>
</comment>
<dbReference type="Gene3D" id="1.20.900.10">
    <property type="entry name" value="Dbl homology (DH) domain"/>
    <property type="match status" value="1"/>
</dbReference>
<dbReference type="SUPFAM" id="SSF48065">
    <property type="entry name" value="DBL homology domain (DH-domain)"/>
    <property type="match status" value="1"/>
</dbReference>
<dbReference type="PROSITE" id="PS50219">
    <property type="entry name" value="CNH"/>
    <property type="match status" value="1"/>
</dbReference>
<dbReference type="AlphaFoldDB" id="A0A286U930"/>
<proteinExistence type="predicted"/>
<protein>
    <submittedName>
        <fullName evidence="6">Dbl domain-containing</fullName>
    </submittedName>
</protein>
<evidence type="ECO:0000256" key="1">
    <source>
        <dbReference type="ARBA" id="ARBA00022658"/>
    </source>
</evidence>
<feature type="region of interest" description="Disordered" evidence="2">
    <location>
        <begin position="128"/>
        <end position="193"/>
    </location>
</feature>
<feature type="domain" description="DH" evidence="4">
    <location>
        <begin position="380"/>
        <end position="568"/>
    </location>
</feature>